<evidence type="ECO:0000313" key="3">
    <source>
        <dbReference type="Proteomes" id="UP000234166"/>
    </source>
</evidence>
<accession>A0AB38E2L2</accession>
<dbReference type="AlphaFoldDB" id="A0AB38E2L2"/>
<proteinExistence type="predicted"/>
<feature type="region of interest" description="Disordered" evidence="1">
    <location>
        <begin position="87"/>
        <end position="106"/>
    </location>
</feature>
<gene>
    <name evidence="2" type="ORF">XAP7430_540025</name>
</gene>
<dbReference type="EMBL" id="OCYS01000110">
    <property type="protein sequence ID" value="SON91215.1"/>
    <property type="molecule type" value="Genomic_DNA"/>
</dbReference>
<evidence type="ECO:0000313" key="2">
    <source>
        <dbReference type="EMBL" id="SON91215.1"/>
    </source>
</evidence>
<protein>
    <submittedName>
        <fullName evidence="2">Uncharacterized protein</fullName>
    </submittedName>
</protein>
<reference evidence="2 3" key="1">
    <citation type="submission" date="2017-10" db="EMBL/GenBank/DDBJ databases">
        <authorList>
            <person name="Regsiter A."/>
            <person name="William W."/>
        </authorList>
    </citation>
    <scope>NUCLEOTIDE SEQUENCE [LARGE SCALE GENOMIC DNA]</scope>
    <source>
        <strain evidence="2 3">CFBP7430</strain>
    </source>
</reference>
<sequence length="389" mass="41624">MGSRRRHRTLRCRCLASEPDEDLAHVLRLGEIVEGLGRLIEPERLAVQGLDAVLLDRPQQVHEHRPAAVGDPANGHVLADQRHVIGNRRRRAGGNADHHDGRVRGRRLDRLPQGVLPAGLDDDVRATAGQLHHRLGPVGVGAVVDGDVGAQAACELELVVAGRGHGDTGPVQLGQLECGHRDAAGSQTQHQVAGLDPGHFHQRVPGGHRGRCQRSDIFVLQRRRHLDQGTGRQRHLFGQPAVVGHAQVVGEHLGIEPAIQPGGKVPTDDTVARRDLADACADGGHDAHALGNRNARGRKLAAVGALQDLQVAVDQAHQSRSHDDLTRSCDRLRHLDRDQALKAGLIANLECFQGGLPVLRRRPNVAGVMGDGATAAIGAIAQRSDGFKV</sequence>
<organism evidence="2 3">
    <name type="scientific">Xanthomonas campestris pv. phaseoli</name>
    <dbReference type="NCBI Taxonomy" id="317013"/>
    <lineage>
        <taxon>Bacteria</taxon>
        <taxon>Pseudomonadati</taxon>
        <taxon>Pseudomonadota</taxon>
        <taxon>Gammaproteobacteria</taxon>
        <taxon>Lysobacterales</taxon>
        <taxon>Lysobacteraceae</taxon>
        <taxon>Xanthomonas</taxon>
    </lineage>
</organism>
<comment type="caution">
    <text evidence="2">The sequence shown here is derived from an EMBL/GenBank/DDBJ whole genome shotgun (WGS) entry which is preliminary data.</text>
</comment>
<evidence type="ECO:0000256" key="1">
    <source>
        <dbReference type="SAM" id="MobiDB-lite"/>
    </source>
</evidence>
<name>A0AB38E2L2_XANCH</name>
<dbReference type="Proteomes" id="UP000234166">
    <property type="component" value="Unassembled WGS sequence"/>
</dbReference>
<feature type="compositionally biased region" description="Basic and acidic residues" evidence="1">
    <location>
        <begin position="96"/>
        <end position="106"/>
    </location>
</feature>